<reference evidence="1 2" key="1">
    <citation type="submission" date="2018-12" db="EMBL/GenBank/DDBJ databases">
        <authorList>
            <person name="Li S."/>
            <person name="Yang R."/>
            <person name="Chen G."/>
            <person name="Zou L."/>
            <person name="Zhang C."/>
            <person name="Chen Y."/>
            <person name="Liu Z."/>
            <person name="Li Y."/>
            <person name="Yan Y."/>
            <person name="Huang M."/>
            <person name="Chen T."/>
        </authorList>
    </citation>
    <scope>NUCLEOTIDE SEQUENCE [LARGE SCALE GENOMIC DNA]</scope>
    <source>
        <strain evidence="1 2">2014</strain>
    </source>
</reference>
<name>A0ABM7CKJ0_9PSED</name>
<proteinExistence type="predicted"/>
<evidence type="ECO:0008006" key="3">
    <source>
        <dbReference type="Google" id="ProtNLM"/>
    </source>
</evidence>
<protein>
    <recommendedName>
        <fullName evidence="3">DUF1534 domain-containing protein</fullName>
    </recommendedName>
</protein>
<sequence length="60" mass="6690">MDGSTHHGRHCRCRSGLVPRKGREAAPVFSSATKIAGAAAQPFRDTRPLLQWMCKPTQWK</sequence>
<dbReference type="EMBL" id="CP034337">
    <property type="protein sequence ID" value="AZL71901.1"/>
    <property type="molecule type" value="Genomic_DNA"/>
</dbReference>
<dbReference type="Proteomes" id="UP000272622">
    <property type="component" value="Chromosome"/>
</dbReference>
<evidence type="ECO:0000313" key="2">
    <source>
        <dbReference type="Proteomes" id="UP000272622"/>
    </source>
</evidence>
<gene>
    <name evidence="1" type="ORF">EI693_01805</name>
</gene>
<keyword evidence="2" id="KW-1185">Reference proteome</keyword>
<accession>A0ABM7CKJ0</accession>
<organism evidence="1 2">
    <name type="scientific">Pseudomonas oryziphila</name>
    <dbReference type="NCBI Taxonomy" id="2894079"/>
    <lineage>
        <taxon>Bacteria</taxon>
        <taxon>Pseudomonadati</taxon>
        <taxon>Pseudomonadota</taxon>
        <taxon>Gammaproteobacteria</taxon>
        <taxon>Pseudomonadales</taxon>
        <taxon>Pseudomonadaceae</taxon>
        <taxon>Pseudomonas</taxon>
    </lineage>
</organism>
<evidence type="ECO:0000313" key="1">
    <source>
        <dbReference type="EMBL" id="AZL71901.1"/>
    </source>
</evidence>